<keyword evidence="1" id="KW-0677">Repeat</keyword>
<reference evidence="6 7" key="1">
    <citation type="submission" date="2014-01" db="EMBL/GenBank/DDBJ databases">
        <title>Full genme sequencing of cellulolytic bacterium Gynuella sunshinyii YC6258T gen. nov., sp. nov.</title>
        <authorList>
            <person name="Khan H."/>
            <person name="Chung E.J."/>
            <person name="Chung Y.R."/>
        </authorList>
    </citation>
    <scope>NUCLEOTIDE SEQUENCE [LARGE SCALE GENOMIC DNA]</scope>
    <source>
        <strain evidence="6 7">YC6258</strain>
    </source>
</reference>
<dbReference type="HOGENOM" id="CLU_000604_36_0_6"/>
<dbReference type="SMART" id="SM00382">
    <property type="entry name" value="AAA"/>
    <property type="match status" value="2"/>
</dbReference>
<name>A0A0C5VJ91_9GAMM</name>
<dbReference type="AlphaFoldDB" id="A0A0C5VJ91"/>
<dbReference type="KEGG" id="gsn:YC6258_02669"/>
<dbReference type="GO" id="GO:0005524">
    <property type="term" value="F:ATP binding"/>
    <property type="evidence" value="ECO:0007669"/>
    <property type="project" value="UniProtKB-KW"/>
</dbReference>
<keyword evidence="7" id="KW-1185">Reference proteome</keyword>
<dbReference type="Proteomes" id="UP000032266">
    <property type="component" value="Chromosome"/>
</dbReference>
<gene>
    <name evidence="6" type="ORF">YC6258_02669</name>
</gene>
<evidence type="ECO:0000259" key="5">
    <source>
        <dbReference type="PROSITE" id="PS50893"/>
    </source>
</evidence>
<dbReference type="InterPro" id="IPR003593">
    <property type="entry name" value="AAA+_ATPase"/>
</dbReference>
<feature type="domain" description="ABC transporter" evidence="5">
    <location>
        <begin position="282"/>
        <end position="495"/>
    </location>
</feature>
<dbReference type="PANTHER" id="PTHR19211:SF14">
    <property type="entry name" value="ATP-BINDING CASSETTE SUB-FAMILY F MEMBER 1"/>
    <property type="match status" value="1"/>
</dbReference>
<proteinExistence type="predicted"/>
<dbReference type="InterPro" id="IPR017871">
    <property type="entry name" value="ABC_transporter-like_CS"/>
</dbReference>
<dbReference type="Gene3D" id="3.40.50.300">
    <property type="entry name" value="P-loop containing nucleotide triphosphate hydrolases"/>
    <property type="match status" value="2"/>
</dbReference>
<dbReference type="PANTHER" id="PTHR19211">
    <property type="entry name" value="ATP-BINDING TRANSPORT PROTEIN-RELATED"/>
    <property type="match status" value="1"/>
</dbReference>
<feature type="domain" description="ABC transporter" evidence="5">
    <location>
        <begin position="1"/>
        <end position="206"/>
    </location>
</feature>
<keyword evidence="3" id="KW-0067">ATP-binding</keyword>
<evidence type="ECO:0000256" key="2">
    <source>
        <dbReference type="ARBA" id="ARBA00022741"/>
    </source>
</evidence>
<dbReference type="EMBL" id="CP007142">
    <property type="protein sequence ID" value="AJQ94707.1"/>
    <property type="molecule type" value="Genomic_DNA"/>
</dbReference>
<organism evidence="6 7">
    <name type="scientific">Gynuella sunshinyii YC6258</name>
    <dbReference type="NCBI Taxonomy" id="1445510"/>
    <lineage>
        <taxon>Bacteria</taxon>
        <taxon>Pseudomonadati</taxon>
        <taxon>Pseudomonadota</taxon>
        <taxon>Gammaproteobacteria</taxon>
        <taxon>Oceanospirillales</taxon>
        <taxon>Saccharospirillaceae</taxon>
        <taxon>Gynuella</taxon>
    </lineage>
</organism>
<feature type="coiled-coil region" evidence="4">
    <location>
        <begin position="235"/>
        <end position="262"/>
    </location>
</feature>
<dbReference type="GO" id="GO:0016887">
    <property type="term" value="F:ATP hydrolysis activity"/>
    <property type="evidence" value="ECO:0007669"/>
    <property type="project" value="InterPro"/>
</dbReference>
<accession>A0A0C5VJ91</accession>
<sequence length="553" mass="64073">MLFESLNLNIHSGDKIGLVGHNGCGKSTLFALLYGTQEPDSGEVIRARGVKISWVEQFVPEQLLEMTLLDSILQSLEPEKQLYEKYRVETLLSNLGFQPSQCTSLVKTLSGGQKNLVLFARAIINEPELLLMDEPGNHMDVLALANLTGFLQTQQHISFIMVSHDRQLLNDCCNKTIFLRDGRSYSFDLPFSHAKEKLQQADVVARQKRESEEREIKRIKISANRLARWGRDYDNEDLSRKAKTMERRVERLQENLTAVSQGSGLTLKLDSQQLQAKTMLILEQMNIRHSIDQPPLVHCEYLTIRPGDRIALLGRNGVGKSSTLNAWMTQYREPANDTIRFNPGTAVFYYDQELNNFQLPESRFEWLRQRAPGTDEQIRQTLISAGIPYQHLNQRCVQLSGGEQARMMFMLMQLQQPNFIILDEPTNHIDLDGREQLEQQLVDSGATLLLTSHDRLFLEAVANRYWLIENGILREIHDPEIFYQGLQQTHHEPFSRHSKIIDEPKDEENMLMEIEQLETLLKEDKQRKPRFQKPEKQQQWQSRIAELWQQLER</sequence>
<evidence type="ECO:0000256" key="4">
    <source>
        <dbReference type="SAM" id="Coils"/>
    </source>
</evidence>
<evidence type="ECO:0000313" key="6">
    <source>
        <dbReference type="EMBL" id="AJQ94707.1"/>
    </source>
</evidence>
<protein>
    <submittedName>
        <fullName evidence="6">ATPase component of ABC transporter with duplicated ATPase domain</fullName>
    </submittedName>
</protein>
<dbReference type="CDD" id="cd03221">
    <property type="entry name" value="ABCF_EF-3"/>
    <property type="match status" value="2"/>
</dbReference>
<dbReference type="STRING" id="1445510.YC6258_02669"/>
<keyword evidence="4" id="KW-0175">Coiled coil</keyword>
<dbReference type="PATRIC" id="fig|1445510.3.peg.2621"/>
<dbReference type="SUPFAM" id="SSF52540">
    <property type="entry name" value="P-loop containing nucleoside triphosphate hydrolases"/>
    <property type="match status" value="2"/>
</dbReference>
<keyword evidence="2" id="KW-0547">Nucleotide-binding</keyword>
<evidence type="ECO:0000256" key="3">
    <source>
        <dbReference type="ARBA" id="ARBA00022840"/>
    </source>
</evidence>
<dbReference type="Pfam" id="PF00005">
    <property type="entry name" value="ABC_tran"/>
    <property type="match status" value="2"/>
</dbReference>
<dbReference type="PROSITE" id="PS00211">
    <property type="entry name" value="ABC_TRANSPORTER_1"/>
    <property type="match status" value="1"/>
</dbReference>
<dbReference type="InterPro" id="IPR050611">
    <property type="entry name" value="ABCF"/>
</dbReference>
<dbReference type="PROSITE" id="PS50893">
    <property type="entry name" value="ABC_TRANSPORTER_2"/>
    <property type="match status" value="2"/>
</dbReference>
<dbReference type="InterPro" id="IPR027417">
    <property type="entry name" value="P-loop_NTPase"/>
</dbReference>
<evidence type="ECO:0000256" key="1">
    <source>
        <dbReference type="ARBA" id="ARBA00022737"/>
    </source>
</evidence>
<dbReference type="InterPro" id="IPR003439">
    <property type="entry name" value="ABC_transporter-like_ATP-bd"/>
</dbReference>
<evidence type="ECO:0000313" key="7">
    <source>
        <dbReference type="Proteomes" id="UP000032266"/>
    </source>
</evidence>